<dbReference type="AlphaFoldDB" id="A0A0M3HXN2"/>
<dbReference type="Proteomes" id="UP000036681">
    <property type="component" value="Unplaced"/>
</dbReference>
<feature type="transmembrane region" description="Helical" evidence="1">
    <location>
        <begin position="37"/>
        <end position="56"/>
    </location>
</feature>
<dbReference type="WBParaSite" id="ALUE_0000811701-mRNA-1">
    <property type="protein sequence ID" value="ALUE_0000811701-mRNA-1"/>
    <property type="gene ID" value="ALUE_0000811701"/>
</dbReference>
<protein>
    <submittedName>
        <fullName evidence="3">Proton-dependent oligopeptide transporter family</fullName>
    </submittedName>
</protein>
<organism evidence="2 3">
    <name type="scientific">Ascaris lumbricoides</name>
    <name type="common">Giant roundworm</name>
    <dbReference type="NCBI Taxonomy" id="6252"/>
    <lineage>
        <taxon>Eukaryota</taxon>
        <taxon>Metazoa</taxon>
        <taxon>Ecdysozoa</taxon>
        <taxon>Nematoda</taxon>
        <taxon>Chromadorea</taxon>
        <taxon>Rhabditida</taxon>
        <taxon>Spirurina</taxon>
        <taxon>Ascaridomorpha</taxon>
        <taxon>Ascaridoidea</taxon>
        <taxon>Ascarididae</taxon>
        <taxon>Ascaris</taxon>
    </lineage>
</organism>
<evidence type="ECO:0000313" key="2">
    <source>
        <dbReference type="Proteomes" id="UP000036681"/>
    </source>
</evidence>
<keyword evidence="1" id="KW-0812">Transmembrane</keyword>
<accession>A0A0M3HXN2</accession>
<evidence type="ECO:0000256" key="1">
    <source>
        <dbReference type="SAM" id="Phobius"/>
    </source>
</evidence>
<evidence type="ECO:0000313" key="3">
    <source>
        <dbReference type="WBParaSite" id="ALUE_0000811701-mRNA-1"/>
    </source>
</evidence>
<reference evidence="3" key="1">
    <citation type="submission" date="2017-02" db="UniProtKB">
        <authorList>
            <consortium name="WormBaseParasite"/>
        </authorList>
    </citation>
    <scope>IDENTIFICATION</scope>
</reference>
<sequence length="72" mass="8203">MIYISSVGETTVDKAFNHNECIMPDQNERRALPRYDVYVQLVLACVFAGLSTLGYGSGRRWTMKKGYAEHLM</sequence>
<proteinExistence type="predicted"/>
<keyword evidence="1" id="KW-0472">Membrane</keyword>
<keyword evidence="1" id="KW-1133">Transmembrane helix</keyword>
<name>A0A0M3HXN2_ASCLU</name>
<keyword evidence="2" id="KW-1185">Reference proteome</keyword>